<accession>A0ABP8TPP7</accession>
<proteinExistence type="predicted"/>
<dbReference type="Gene3D" id="3.40.630.30">
    <property type="match status" value="1"/>
</dbReference>
<dbReference type="Pfam" id="PF00583">
    <property type="entry name" value="Acetyltransf_1"/>
    <property type="match status" value="1"/>
</dbReference>
<dbReference type="Proteomes" id="UP001500212">
    <property type="component" value="Unassembled WGS sequence"/>
</dbReference>
<comment type="caution">
    <text evidence="4">The sequence shown here is derived from an EMBL/GenBank/DDBJ whole genome shotgun (WGS) entry which is preliminary data.</text>
</comment>
<dbReference type="PANTHER" id="PTHR43877">
    <property type="entry name" value="AMINOALKYLPHOSPHONATE N-ACETYLTRANSFERASE-RELATED-RELATED"/>
    <property type="match status" value="1"/>
</dbReference>
<dbReference type="EMBL" id="BAABHJ010000016">
    <property type="protein sequence ID" value="GAA4611224.1"/>
    <property type="molecule type" value="Genomic_DNA"/>
</dbReference>
<dbReference type="PROSITE" id="PS51186">
    <property type="entry name" value="GNAT"/>
    <property type="match status" value="1"/>
</dbReference>
<gene>
    <name evidence="4" type="ORF">GCM10023195_47410</name>
</gene>
<feature type="domain" description="N-acetyltransferase" evidence="3">
    <location>
        <begin position="20"/>
        <end position="158"/>
    </location>
</feature>
<dbReference type="InterPro" id="IPR000182">
    <property type="entry name" value="GNAT_dom"/>
</dbReference>
<keyword evidence="1" id="KW-0808">Transferase</keyword>
<sequence>MPVITEATWAIGPEPVETAGLLRTYFTDVASRYYGRPATEAEVDAAMAEDPSDDLACFLVGRYAGVPSGCVGLRLISPGVAELTRLYVIPAGRRTGGGRALLAAAEDAALRLGARTMRLDTRRDLVEARALYAAQGYREIEPYNNGPYADHWFEKHLGH</sequence>
<dbReference type="SUPFAM" id="SSF55729">
    <property type="entry name" value="Acyl-CoA N-acyltransferases (Nat)"/>
    <property type="match status" value="1"/>
</dbReference>
<organism evidence="4 5">
    <name type="scientific">Actinoallomurus liliacearum</name>
    <dbReference type="NCBI Taxonomy" id="1080073"/>
    <lineage>
        <taxon>Bacteria</taxon>
        <taxon>Bacillati</taxon>
        <taxon>Actinomycetota</taxon>
        <taxon>Actinomycetes</taxon>
        <taxon>Streptosporangiales</taxon>
        <taxon>Thermomonosporaceae</taxon>
        <taxon>Actinoallomurus</taxon>
    </lineage>
</organism>
<keyword evidence="2" id="KW-0012">Acyltransferase</keyword>
<evidence type="ECO:0000313" key="4">
    <source>
        <dbReference type="EMBL" id="GAA4611224.1"/>
    </source>
</evidence>
<evidence type="ECO:0000256" key="2">
    <source>
        <dbReference type="ARBA" id="ARBA00023315"/>
    </source>
</evidence>
<evidence type="ECO:0000256" key="1">
    <source>
        <dbReference type="ARBA" id="ARBA00022679"/>
    </source>
</evidence>
<protein>
    <submittedName>
        <fullName evidence="4">GNAT family N-acetyltransferase</fullName>
    </submittedName>
</protein>
<dbReference type="InterPro" id="IPR016181">
    <property type="entry name" value="Acyl_CoA_acyltransferase"/>
</dbReference>
<dbReference type="InterPro" id="IPR050832">
    <property type="entry name" value="Bact_Acetyltransf"/>
</dbReference>
<keyword evidence="5" id="KW-1185">Reference proteome</keyword>
<name>A0ABP8TPP7_9ACTN</name>
<evidence type="ECO:0000313" key="5">
    <source>
        <dbReference type="Proteomes" id="UP001500212"/>
    </source>
</evidence>
<reference evidence="5" key="1">
    <citation type="journal article" date="2019" name="Int. J. Syst. Evol. Microbiol.">
        <title>The Global Catalogue of Microorganisms (GCM) 10K type strain sequencing project: providing services to taxonomists for standard genome sequencing and annotation.</title>
        <authorList>
            <consortium name="The Broad Institute Genomics Platform"/>
            <consortium name="The Broad Institute Genome Sequencing Center for Infectious Disease"/>
            <person name="Wu L."/>
            <person name="Ma J."/>
        </authorList>
    </citation>
    <scope>NUCLEOTIDE SEQUENCE [LARGE SCALE GENOMIC DNA]</scope>
    <source>
        <strain evidence="5">JCM 17938</strain>
    </source>
</reference>
<evidence type="ECO:0000259" key="3">
    <source>
        <dbReference type="PROSITE" id="PS51186"/>
    </source>
</evidence>
<dbReference type="PANTHER" id="PTHR43877:SF2">
    <property type="entry name" value="AMINOALKYLPHOSPHONATE N-ACETYLTRANSFERASE-RELATED"/>
    <property type="match status" value="1"/>
</dbReference>